<dbReference type="SUPFAM" id="SSF47459">
    <property type="entry name" value="HLH, helix-loop-helix DNA-binding domain"/>
    <property type="match status" value="1"/>
</dbReference>
<comment type="caution">
    <text evidence="9">The sequence shown here is derived from an EMBL/GenBank/DDBJ whole genome shotgun (WGS) entry which is preliminary data.</text>
</comment>
<dbReference type="Gene3D" id="4.10.280.10">
    <property type="entry name" value="Helix-loop-helix DNA-binding domain"/>
    <property type="match status" value="1"/>
</dbReference>
<evidence type="ECO:0000256" key="3">
    <source>
        <dbReference type="ARBA" id="ARBA00023015"/>
    </source>
</evidence>
<dbReference type="PROSITE" id="PS50888">
    <property type="entry name" value="BHLH"/>
    <property type="match status" value="1"/>
</dbReference>
<dbReference type="InterPro" id="IPR000014">
    <property type="entry name" value="PAS"/>
</dbReference>
<keyword evidence="4" id="KW-0238">DNA-binding</keyword>
<evidence type="ECO:0000259" key="8">
    <source>
        <dbReference type="PROSITE" id="PS50888"/>
    </source>
</evidence>
<keyword evidence="10" id="KW-1185">Reference proteome</keyword>
<gene>
    <name evidence="9" type="ORF">TcWFU_000754</name>
</gene>
<evidence type="ECO:0000256" key="2">
    <source>
        <dbReference type="ARBA" id="ARBA00022737"/>
    </source>
</evidence>
<dbReference type="InterPro" id="IPR013655">
    <property type="entry name" value="PAS_fold_3"/>
</dbReference>
<dbReference type="SMART" id="SM00091">
    <property type="entry name" value="PAS"/>
    <property type="match status" value="2"/>
</dbReference>
<dbReference type="Pfam" id="PF08447">
    <property type="entry name" value="PAS_3"/>
    <property type="match status" value="1"/>
</dbReference>
<feature type="domain" description="PAS" evidence="7">
    <location>
        <begin position="194"/>
        <end position="251"/>
    </location>
</feature>
<keyword evidence="3" id="KW-0805">Transcription regulation</keyword>
<dbReference type="Gene3D" id="3.30.450.20">
    <property type="entry name" value="PAS domain"/>
    <property type="match status" value="2"/>
</dbReference>
<dbReference type="InterPro" id="IPR035965">
    <property type="entry name" value="PAS-like_dom_sf"/>
</dbReference>
<keyword evidence="6" id="KW-0539">Nucleus</keyword>
<dbReference type="PROSITE" id="PS50112">
    <property type="entry name" value="PAS"/>
    <property type="match status" value="2"/>
</dbReference>
<evidence type="ECO:0000256" key="5">
    <source>
        <dbReference type="ARBA" id="ARBA00023163"/>
    </source>
</evidence>
<dbReference type="PANTHER" id="PTHR23043:SF40">
    <property type="match status" value="1"/>
</dbReference>
<dbReference type="SUPFAM" id="SSF55785">
    <property type="entry name" value="PYP-like sensor domain (PAS domain)"/>
    <property type="match status" value="1"/>
</dbReference>
<dbReference type="InterPro" id="IPR011598">
    <property type="entry name" value="bHLH_dom"/>
</dbReference>
<dbReference type="PANTHER" id="PTHR23043">
    <property type="entry name" value="HYPOXIA-INDUCIBLE FACTOR 1 ALPHA"/>
    <property type="match status" value="1"/>
</dbReference>
<evidence type="ECO:0000313" key="9">
    <source>
        <dbReference type="EMBL" id="KAL5106030.1"/>
    </source>
</evidence>
<evidence type="ECO:0000256" key="4">
    <source>
        <dbReference type="ARBA" id="ARBA00023125"/>
    </source>
</evidence>
<dbReference type="EMBL" id="JAKROA010000006">
    <property type="protein sequence ID" value="KAL5106030.1"/>
    <property type="molecule type" value="Genomic_DNA"/>
</dbReference>
<accession>A0ABR4Q9B4</accession>
<reference evidence="9 10" key="1">
    <citation type="journal article" date="2022" name="Front. Cell. Infect. Microbiol.">
        <title>The Genomes of Two Strains of Taenia crassiceps the Animal Model for the Study of Human Cysticercosis.</title>
        <authorList>
            <person name="Bobes R.J."/>
            <person name="Estrada K."/>
            <person name="Rios-Valencia D.G."/>
            <person name="Calderon-Gallegos A."/>
            <person name="de la Torre P."/>
            <person name="Carrero J.C."/>
            <person name="Sanchez-Flores A."/>
            <person name="Laclette J.P."/>
        </authorList>
    </citation>
    <scope>NUCLEOTIDE SEQUENCE [LARGE SCALE GENOMIC DNA]</scope>
    <source>
        <strain evidence="9">WFUcys</strain>
    </source>
</reference>
<feature type="domain" description="PAS" evidence="7">
    <location>
        <begin position="345"/>
        <end position="400"/>
    </location>
</feature>
<proteinExistence type="predicted"/>
<dbReference type="SMART" id="SM00353">
    <property type="entry name" value="HLH"/>
    <property type="match status" value="1"/>
</dbReference>
<evidence type="ECO:0000256" key="6">
    <source>
        <dbReference type="ARBA" id="ARBA00023242"/>
    </source>
</evidence>
<organism evidence="9 10">
    <name type="scientific">Taenia crassiceps</name>
    <dbReference type="NCBI Taxonomy" id="6207"/>
    <lineage>
        <taxon>Eukaryota</taxon>
        <taxon>Metazoa</taxon>
        <taxon>Spiralia</taxon>
        <taxon>Lophotrochozoa</taxon>
        <taxon>Platyhelminthes</taxon>
        <taxon>Cestoda</taxon>
        <taxon>Eucestoda</taxon>
        <taxon>Cyclophyllidea</taxon>
        <taxon>Taeniidae</taxon>
        <taxon>Taenia</taxon>
    </lineage>
</organism>
<feature type="domain" description="BHLH" evidence="8">
    <location>
        <begin position="117"/>
        <end position="170"/>
    </location>
</feature>
<dbReference type="CDD" id="cd00130">
    <property type="entry name" value="PAS"/>
    <property type="match status" value="2"/>
</dbReference>
<keyword evidence="5" id="KW-0804">Transcription</keyword>
<dbReference type="NCBIfam" id="TIGR00229">
    <property type="entry name" value="sensory_box"/>
    <property type="match status" value="1"/>
</dbReference>
<dbReference type="InterPro" id="IPR036638">
    <property type="entry name" value="HLH_DNA-bd_sf"/>
</dbReference>
<name>A0ABR4Q9B4_9CEST</name>
<protein>
    <submittedName>
        <fullName evidence="9">Uncharacterized protein</fullName>
    </submittedName>
</protein>
<dbReference type="InterPro" id="IPR001610">
    <property type="entry name" value="PAC"/>
</dbReference>
<dbReference type="Proteomes" id="UP001651158">
    <property type="component" value="Unassembled WGS sequence"/>
</dbReference>
<evidence type="ECO:0000259" key="7">
    <source>
        <dbReference type="PROSITE" id="PS50112"/>
    </source>
</evidence>
<evidence type="ECO:0000313" key="10">
    <source>
        <dbReference type="Proteomes" id="UP001651158"/>
    </source>
</evidence>
<dbReference type="Pfam" id="PF23171">
    <property type="entry name" value="bHLH_HIF1A"/>
    <property type="match status" value="1"/>
</dbReference>
<dbReference type="SMART" id="SM00086">
    <property type="entry name" value="PAC"/>
    <property type="match status" value="1"/>
</dbReference>
<keyword evidence="2" id="KW-0677">Repeat</keyword>
<sequence length="636" mass="70781">MGTPPGSQPQIPPQNYYCAPLHQQYSSYHVAVPNDYLYQQRSQEQYFNYQSAPYESCFASSSSRNREIALDSQIGTLGDEVASISSITSDSISGKSESTTLVALKDDGASACVPLTEAREKSKKAARTRRMNENTEYERLAQVLLLPATIKVMLDKASILRLTINFIKMRHSFSSNEENTLPNGPRQSPLSNIMLEALDGFPLILSDSGTITYIGETVKTLLGLAKWDLTETSFAEYVKEGEQEELGNLLRLTSSELNQINCFNTEFLFERRFTIRVKCILSKRNSGLNSEGYKTLHYGGYITAMMLDGKEGPKKVVQRLSGIASTLPAVNRNSTEIRMGQDMFMFRASLDLKITYADDQLQFLTGYQARDVIDTSLYQLVHVGDAEELAECHKILLAKGQVITRYFRLLCKYGGWVWAQTQATILRNTRGSKSDCVIGVTYVLTKIQASSMKFEMKQLQVDSFGTSDYGRTLISKPTNSFRRKRSYPLQNAPQMGTLQPFNDFASKAPIFNANFNENFSGGVESGGGKVRYISFDSSASYQPPPQPNHAGLISDAYANQSGFVVQHSTGIPVPALNVMTTEEIPYYGVSFSDASVLSTSIPSSIGTNSYLEQLRSHQADANCNEYWQDAGFYYQS</sequence>
<evidence type="ECO:0000256" key="1">
    <source>
        <dbReference type="ARBA" id="ARBA00004123"/>
    </source>
</evidence>
<comment type="subcellular location">
    <subcellularLocation>
        <location evidence="1">Nucleus</location>
    </subcellularLocation>
</comment>